<dbReference type="Gene3D" id="3.60.20.10">
    <property type="entry name" value="Glutamine Phosphoribosylpyrophosphate, subunit 1, domain 1"/>
    <property type="match status" value="1"/>
</dbReference>
<dbReference type="InterPro" id="IPR016050">
    <property type="entry name" value="Proteasome_bsu_CS"/>
</dbReference>
<keyword evidence="1 4" id="KW-0963">Cytoplasm</keyword>
<dbReference type="Pfam" id="PF00227">
    <property type="entry name" value="Proteasome"/>
    <property type="match status" value="1"/>
</dbReference>
<evidence type="ECO:0000313" key="6">
    <source>
        <dbReference type="Proteomes" id="UP000311919"/>
    </source>
</evidence>
<name>A0A4Z2DY89_SCHJA</name>
<dbReference type="InterPro" id="IPR023333">
    <property type="entry name" value="Proteasome_suB-type"/>
</dbReference>
<dbReference type="GO" id="GO:0019774">
    <property type="term" value="C:proteasome core complex, beta-subunit complex"/>
    <property type="evidence" value="ECO:0007669"/>
    <property type="project" value="UniProtKB-UniRule"/>
</dbReference>
<comment type="caution">
    <text evidence="5">The sequence shown here is derived from an EMBL/GenBank/DDBJ whole genome shotgun (WGS) entry which is preliminary data.</text>
</comment>
<protein>
    <recommendedName>
        <fullName evidence="4">Proteasome subunit beta</fullName>
    </recommendedName>
</protein>
<evidence type="ECO:0000256" key="3">
    <source>
        <dbReference type="ARBA" id="ARBA00023242"/>
    </source>
</evidence>
<dbReference type="PROSITE" id="PS51476">
    <property type="entry name" value="PROTEASOME_BETA_2"/>
    <property type="match status" value="1"/>
</dbReference>
<dbReference type="InterPro" id="IPR029055">
    <property type="entry name" value="Ntn_hydrolases_N"/>
</dbReference>
<sequence length="275" mass="31063">MQLKSNFVRIHVCAFCGTSKVRRNVSECMDSLQVEHPRDFANVCGDQKHHTMTPICTGTSVIGIKYKDGVVLAADLLVSYGSLAKYMDFERMFKVNESTVMCCSGDVADFQFLKHHVKELTHADNLLSDGFKLSPHALHSWITRILYNRRSRLEPLWNTYLVGGIEANGEPFIGYCNMLGVSFSENYVATGFGAYLATPILRECLEIKAKNDPKNITEEDAISTITCAMKQLYFRDCRAFDTYQMAVINKEGVQIHGPLHLKCDWSIAEYVKGYD</sequence>
<comment type="function">
    <text evidence="4">Non-catalytic component of the proteasome.</text>
</comment>
<dbReference type="PIRSF" id="PIRSF001213">
    <property type="entry name" value="Psome_endopept_beta"/>
    <property type="match status" value="1"/>
</dbReference>
<gene>
    <name evidence="5" type="ORF">EWB00_009664</name>
</gene>
<dbReference type="GO" id="GO:0051603">
    <property type="term" value="P:proteolysis involved in protein catabolic process"/>
    <property type="evidence" value="ECO:0007669"/>
    <property type="project" value="InterPro"/>
</dbReference>
<keyword evidence="6" id="KW-1185">Reference proteome</keyword>
<dbReference type="OrthoDB" id="7854943at2759"/>
<dbReference type="SUPFAM" id="SSF56235">
    <property type="entry name" value="N-terminal nucleophile aminohydrolases (Ntn hydrolases)"/>
    <property type="match status" value="1"/>
</dbReference>
<evidence type="ECO:0000256" key="2">
    <source>
        <dbReference type="ARBA" id="ARBA00022942"/>
    </source>
</evidence>
<dbReference type="PANTHER" id="PTHR32194">
    <property type="entry name" value="METALLOPROTEASE TLDD"/>
    <property type="match status" value="1"/>
</dbReference>
<dbReference type="PANTHER" id="PTHR32194:SF6">
    <property type="entry name" value="PROTEASOME SUBUNIT BETA"/>
    <property type="match status" value="1"/>
</dbReference>
<evidence type="ECO:0000313" key="5">
    <source>
        <dbReference type="EMBL" id="TNN21388.1"/>
    </source>
</evidence>
<accession>A0A4Z2DY89</accession>
<comment type="similarity">
    <text evidence="4">Belongs to the peptidase T1B family.</text>
</comment>
<dbReference type="InterPro" id="IPR001353">
    <property type="entry name" value="Proteasome_sua/b"/>
</dbReference>
<comment type="subcellular location">
    <subcellularLocation>
        <location evidence="4">Cytoplasm</location>
    </subcellularLocation>
    <subcellularLocation>
        <location evidence="4">Nucleus</location>
    </subcellularLocation>
</comment>
<dbReference type="PROSITE" id="PS00854">
    <property type="entry name" value="PROTEASOME_BETA_1"/>
    <property type="match status" value="1"/>
</dbReference>
<evidence type="ECO:0000256" key="1">
    <source>
        <dbReference type="ARBA" id="ARBA00022490"/>
    </source>
</evidence>
<dbReference type="STRING" id="6182.A0A4Z2DY89"/>
<dbReference type="EMBL" id="SKCS01000006">
    <property type="protein sequence ID" value="TNN21388.1"/>
    <property type="molecule type" value="Genomic_DNA"/>
</dbReference>
<evidence type="ECO:0000256" key="4">
    <source>
        <dbReference type="PIRNR" id="PIRNR001213"/>
    </source>
</evidence>
<keyword evidence="3 4" id="KW-0539">Nucleus</keyword>
<dbReference type="InterPro" id="IPR016295">
    <property type="entry name" value="Proteasome_beta4"/>
</dbReference>
<proteinExistence type="inferred from homology"/>
<dbReference type="GO" id="GO:0005737">
    <property type="term" value="C:cytoplasm"/>
    <property type="evidence" value="ECO:0007669"/>
    <property type="project" value="UniProtKB-SubCell"/>
</dbReference>
<organism evidence="5 6">
    <name type="scientific">Schistosoma japonicum</name>
    <name type="common">Blood fluke</name>
    <dbReference type="NCBI Taxonomy" id="6182"/>
    <lineage>
        <taxon>Eukaryota</taxon>
        <taxon>Metazoa</taxon>
        <taxon>Spiralia</taxon>
        <taxon>Lophotrochozoa</taxon>
        <taxon>Platyhelminthes</taxon>
        <taxon>Trematoda</taxon>
        <taxon>Digenea</taxon>
        <taxon>Strigeidida</taxon>
        <taxon>Schistosomatoidea</taxon>
        <taxon>Schistosomatidae</taxon>
        <taxon>Schistosoma</taxon>
    </lineage>
</organism>
<dbReference type="AlphaFoldDB" id="A0A4Z2DY89"/>
<dbReference type="CDD" id="cd03760">
    <property type="entry name" value="proteasome_beta_type_4"/>
    <property type="match status" value="1"/>
</dbReference>
<reference evidence="5 6" key="1">
    <citation type="submission" date="2019-03" db="EMBL/GenBank/DDBJ databases">
        <title>An improved genome assembly of the fluke Schistosoma japonicum.</title>
        <authorList>
            <person name="Hu W."/>
            <person name="Luo F."/>
            <person name="Yin M."/>
            <person name="Mo X."/>
            <person name="Sun C."/>
            <person name="Wu Q."/>
            <person name="Zhu B."/>
            <person name="Xiang M."/>
            <person name="Wang J."/>
            <person name="Wang Y."/>
            <person name="Zhang T."/>
            <person name="Xu B."/>
            <person name="Zheng H."/>
            <person name="Feng Z."/>
        </authorList>
    </citation>
    <scope>NUCLEOTIDE SEQUENCE [LARGE SCALE GENOMIC DNA]</scope>
    <source>
        <strain evidence="5">HuSjv2</strain>
        <tissue evidence="5">Worms</tissue>
    </source>
</reference>
<dbReference type="Proteomes" id="UP000311919">
    <property type="component" value="Unassembled WGS sequence"/>
</dbReference>
<dbReference type="GO" id="GO:0005634">
    <property type="term" value="C:nucleus"/>
    <property type="evidence" value="ECO:0007669"/>
    <property type="project" value="UniProtKB-SubCell"/>
</dbReference>
<keyword evidence="2 4" id="KW-0647">Proteasome</keyword>